<name>A0ABU6VGJ9_9FABA</name>
<feature type="non-terminal residue" evidence="1">
    <location>
        <position position="1"/>
    </location>
</feature>
<comment type="caution">
    <text evidence="1">The sequence shown here is derived from an EMBL/GenBank/DDBJ whole genome shotgun (WGS) entry which is preliminary data.</text>
</comment>
<keyword evidence="2" id="KW-1185">Reference proteome</keyword>
<evidence type="ECO:0000313" key="2">
    <source>
        <dbReference type="Proteomes" id="UP001341840"/>
    </source>
</evidence>
<dbReference type="Proteomes" id="UP001341840">
    <property type="component" value="Unassembled WGS sequence"/>
</dbReference>
<protein>
    <submittedName>
        <fullName evidence="1">Uncharacterized protein</fullName>
    </submittedName>
</protein>
<reference evidence="1 2" key="1">
    <citation type="journal article" date="2023" name="Plants (Basel)">
        <title>Bridging the Gap: Combining Genomics and Transcriptomics Approaches to Understand Stylosanthes scabra, an Orphan Legume from the Brazilian Caatinga.</title>
        <authorList>
            <person name="Ferreira-Neto J.R.C."/>
            <person name="da Silva M.D."/>
            <person name="Binneck E."/>
            <person name="de Melo N.F."/>
            <person name="da Silva R.H."/>
            <person name="de Melo A.L.T.M."/>
            <person name="Pandolfi V."/>
            <person name="Bustamante F.O."/>
            <person name="Brasileiro-Vidal A.C."/>
            <person name="Benko-Iseppon A.M."/>
        </authorList>
    </citation>
    <scope>NUCLEOTIDE SEQUENCE [LARGE SCALE GENOMIC DNA]</scope>
    <source>
        <tissue evidence="1">Leaves</tissue>
    </source>
</reference>
<gene>
    <name evidence="1" type="ORF">PIB30_051889</name>
</gene>
<sequence>PRQQHLAVCPPMRCPRPDRSSIHCSALGVVHRNPPLRRRCHHQFVPCPSSSSQHRSSPHHTSPLLATVSSSLLARLLIASGCCHYITARRRLCSLLTLLGCWLLRISLRDAAVVQGLWGINKKQWLVTLIMGSV</sequence>
<organism evidence="1 2">
    <name type="scientific">Stylosanthes scabra</name>
    <dbReference type="NCBI Taxonomy" id="79078"/>
    <lineage>
        <taxon>Eukaryota</taxon>
        <taxon>Viridiplantae</taxon>
        <taxon>Streptophyta</taxon>
        <taxon>Embryophyta</taxon>
        <taxon>Tracheophyta</taxon>
        <taxon>Spermatophyta</taxon>
        <taxon>Magnoliopsida</taxon>
        <taxon>eudicotyledons</taxon>
        <taxon>Gunneridae</taxon>
        <taxon>Pentapetalae</taxon>
        <taxon>rosids</taxon>
        <taxon>fabids</taxon>
        <taxon>Fabales</taxon>
        <taxon>Fabaceae</taxon>
        <taxon>Papilionoideae</taxon>
        <taxon>50 kb inversion clade</taxon>
        <taxon>dalbergioids sensu lato</taxon>
        <taxon>Dalbergieae</taxon>
        <taxon>Pterocarpus clade</taxon>
        <taxon>Stylosanthes</taxon>
    </lineage>
</organism>
<evidence type="ECO:0000313" key="1">
    <source>
        <dbReference type="EMBL" id="MED6172642.1"/>
    </source>
</evidence>
<dbReference type="EMBL" id="JASCZI010151406">
    <property type="protein sequence ID" value="MED6172642.1"/>
    <property type="molecule type" value="Genomic_DNA"/>
</dbReference>
<proteinExistence type="predicted"/>
<accession>A0ABU6VGJ9</accession>